<dbReference type="EMBL" id="JAPKFM010000003">
    <property type="protein sequence ID" value="MCX2963288.1"/>
    <property type="molecule type" value="Genomic_DNA"/>
</dbReference>
<evidence type="ECO:0000313" key="5">
    <source>
        <dbReference type="EMBL" id="MCX2963288.1"/>
    </source>
</evidence>
<keyword evidence="3" id="KW-0804">Transcription</keyword>
<organism evidence="5 6">
    <name type="scientific">Gordonia aquimaris</name>
    <dbReference type="NCBI Taxonomy" id="2984863"/>
    <lineage>
        <taxon>Bacteria</taxon>
        <taxon>Bacillati</taxon>
        <taxon>Actinomycetota</taxon>
        <taxon>Actinomycetes</taxon>
        <taxon>Mycobacteriales</taxon>
        <taxon>Gordoniaceae</taxon>
        <taxon>Gordonia</taxon>
    </lineage>
</organism>
<reference evidence="5" key="1">
    <citation type="submission" date="2022-10" db="EMBL/GenBank/DDBJ databases">
        <title>WGS of marine actinomycetes from Thailand.</title>
        <authorList>
            <person name="Thawai C."/>
        </authorList>
    </citation>
    <scope>NUCLEOTIDE SEQUENCE</scope>
    <source>
        <strain evidence="5">SW21</strain>
    </source>
</reference>
<dbReference type="PROSITE" id="PS00041">
    <property type="entry name" value="HTH_ARAC_FAMILY_1"/>
    <property type="match status" value="1"/>
</dbReference>
<evidence type="ECO:0000313" key="6">
    <source>
        <dbReference type="Proteomes" id="UP001143347"/>
    </source>
</evidence>
<keyword evidence="1" id="KW-0805">Transcription regulation</keyword>
<dbReference type="InterPro" id="IPR018062">
    <property type="entry name" value="HTH_AraC-typ_CS"/>
</dbReference>
<dbReference type="Gene3D" id="1.10.10.60">
    <property type="entry name" value="Homeodomain-like"/>
    <property type="match status" value="1"/>
</dbReference>
<sequence length="343" mass="37803">MRRASYSRHGIDHDTLTRWRKSVGVDDEHGPDAATAMELRGRTGLAAYGAAFSRVIVDDPDAFHAVIYHRPLSILSAHCELSTPRTTERSDDIIRAQPAPIVMVGSHRLDGRLRVTQSGVQRQYGEGQLVVMSIEHAFVDECPSVCDTTLLLVPSDMLTHELFDAATSFLPAVADSPLGRATATFIRRFVCDAAVRGLPVTAADELAVIDLIRSAIGHHAHDSHRMENNALFVIEAVRELIDERFSDPHFTADSIAEVLQLSRRHLYRHLESIGETPAAMISARRLRYARELLAVDEQLGLDEVASRSGFSSTATLRNRFRAEFGMTPGAFRGAMRRGVAGRG</sequence>
<dbReference type="SMART" id="SM00342">
    <property type="entry name" value="HTH_ARAC"/>
    <property type="match status" value="1"/>
</dbReference>
<dbReference type="AlphaFoldDB" id="A0A9X3D1U2"/>
<gene>
    <name evidence="5" type="ORF">OSB52_04190</name>
</gene>
<dbReference type="GO" id="GO:0043565">
    <property type="term" value="F:sequence-specific DNA binding"/>
    <property type="evidence" value="ECO:0007669"/>
    <property type="project" value="InterPro"/>
</dbReference>
<accession>A0A9X3D1U2</accession>
<proteinExistence type="predicted"/>
<dbReference type="InterPro" id="IPR050204">
    <property type="entry name" value="AraC_XylS_family_regulators"/>
</dbReference>
<evidence type="ECO:0000256" key="3">
    <source>
        <dbReference type="ARBA" id="ARBA00023163"/>
    </source>
</evidence>
<name>A0A9X3D1U2_9ACTN</name>
<keyword evidence="6" id="KW-1185">Reference proteome</keyword>
<evidence type="ECO:0000256" key="2">
    <source>
        <dbReference type="ARBA" id="ARBA00023125"/>
    </source>
</evidence>
<comment type="caution">
    <text evidence="5">The sequence shown here is derived from an EMBL/GenBank/DDBJ whole genome shotgun (WGS) entry which is preliminary data.</text>
</comment>
<dbReference type="InterPro" id="IPR009057">
    <property type="entry name" value="Homeodomain-like_sf"/>
</dbReference>
<dbReference type="RefSeq" id="WP_266060347.1">
    <property type="nucleotide sequence ID" value="NZ_JAPKFM010000003.1"/>
</dbReference>
<dbReference type="InterPro" id="IPR018060">
    <property type="entry name" value="HTH_AraC"/>
</dbReference>
<keyword evidence="2" id="KW-0238">DNA-binding</keyword>
<dbReference type="SUPFAM" id="SSF46689">
    <property type="entry name" value="Homeodomain-like"/>
    <property type="match status" value="1"/>
</dbReference>
<feature type="domain" description="HTH araC/xylS-type" evidence="4">
    <location>
        <begin position="235"/>
        <end position="334"/>
    </location>
</feature>
<evidence type="ECO:0000259" key="4">
    <source>
        <dbReference type="PROSITE" id="PS01124"/>
    </source>
</evidence>
<evidence type="ECO:0000256" key="1">
    <source>
        <dbReference type="ARBA" id="ARBA00023015"/>
    </source>
</evidence>
<dbReference type="PANTHER" id="PTHR46796">
    <property type="entry name" value="HTH-TYPE TRANSCRIPTIONAL ACTIVATOR RHAS-RELATED"/>
    <property type="match status" value="1"/>
</dbReference>
<dbReference type="GO" id="GO:0003700">
    <property type="term" value="F:DNA-binding transcription factor activity"/>
    <property type="evidence" value="ECO:0007669"/>
    <property type="project" value="InterPro"/>
</dbReference>
<dbReference type="Pfam" id="PF14525">
    <property type="entry name" value="AraC_binding_2"/>
    <property type="match status" value="1"/>
</dbReference>
<dbReference type="InterPro" id="IPR035418">
    <property type="entry name" value="AraC-bd_2"/>
</dbReference>
<dbReference type="PROSITE" id="PS01124">
    <property type="entry name" value="HTH_ARAC_FAMILY_2"/>
    <property type="match status" value="1"/>
</dbReference>
<dbReference type="Proteomes" id="UP001143347">
    <property type="component" value="Unassembled WGS sequence"/>
</dbReference>
<protein>
    <submittedName>
        <fullName evidence="5">AraC family transcriptional regulator</fullName>
    </submittedName>
</protein>
<dbReference type="PANTHER" id="PTHR46796:SF6">
    <property type="entry name" value="ARAC SUBFAMILY"/>
    <property type="match status" value="1"/>
</dbReference>
<dbReference type="Pfam" id="PF12833">
    <property type="entry name" value="HTH_18"/>
    <property type="match status" value="1"/>
</dbReference>